<keyword evidence="10" id="KW-1185">Reference proteome</keyword>
<dbReference type="PRINTS" id="PR00335">
    <property type="entry name" value="KUPTAKETRKA"/>
</dbReference>
<dbReference type="PROSITE" id="PS51202">
    <property type="entry name" value="RCK_C"/>
    <property type="match status" value="1"/>
</dbReference>
<evidence type="ECO:0000256" key="6">
    <source>
        <dbReference type="ARBA" id="ARBA00023065"/>
    </source>
</evidence>
<evidence type="ECO:0000259" key="8">
    <source>
        <dbReference type="PROSITE" id="PS51202"/>
    </source>
</evidence>
<evidence type="ECO:0000313" key="9">
    <source>
        <dbReference type="EMBL" id="CEE02469.1"/>
    </source>
</evidence>
<reference evidence="9 10" key="1">
    <citation type="submission" date="2014-07" db="EMBL/GenBank/DDBJ databases">
        <authorList>
            <person name="Wibberg Daniel"/>
        </authorList>
    </citation>
    <scope>NUCLEOTIDE SEQUENCE [LARGE SCALE GENOMIC DNA]</scope>
</reference>
<proteinExistence type="predicted"/>
<evidence type="ECO:0000256" key="1">
    <source>
        <dbReference type="ARBA" id="ARBA00017378"/>
    </source>
</evidence>
<name>A0A090KUT0_9BACI</name>
<protein>
    <recommendedName>
        <fullName evidence="1">Trk system potassium uptake protein TrkA</fullName>
    </recommendedName>
</protein>
<gene>
    <name evidence="9" type="ORF">BT1A1_2673</name>
</gene>
<keyword evidence="4" id="KW-0630">Potassium</keyword>
<dbReference type="PROSITE" id="PS51201">
    <property type="entry name" value="RCK_N"/>
    <property type="match status" value="1"/>
</dbReference>
<dbReference type="InterPro" id="IPR036721">
    <property type="entry name" value="RCK_C_sf"/>
</dbReference>
<sequence length="221" mass="24154">MNVIIIGGGQVGSYVGKLLEENGIQIKIIEIREHLIDKLIEDFSSEVVIGGSGTDPNTLEEAGIKSADVLVAVTSRDEVNLVASTIAKFEFGVRRVVARVNHPRNEWLYTHSMGVDVAINQSNIMAHMVVDEMDMENLSTLMKLNRGNYSIAKVAVHEGSSAVAKPIKDLGIPPKCVLIAVLRDEEVIIPRGETFIEPHDSILLLTDADAEKEINRIFAVS</sequence>
<dbReference type="GO" id="GO:0015079">
    <property type="term" value="F:potassium ion transmembrane transporter activity"/>
    <property type="evidence" value="ECO:0007669"/>
    <property type="project" value="InterPro"/>
</dbReference>
<keyword evidence="6" id="KW-0406">Ion transport</keyword>
<feature type="domain" description="RCK N-terminal" evidence="7">
    <location>
        <begin position="1"/>
        <end position="119"/>
    </location>
</feature>
<feature type="domain" description="RCK C-terminal" evidence="8">
    <location>
        <begin position="139"/>
        <end position="220"/>
    </location>
</feature>
<dbReference type="EMBL" id="CCRF01000073">
    <property type="protein sequence ID" value="CEE02469.1"/>
    <property type="molecule type" value="Genomic_DNA"/>
</dbReference>
<dbReference type="Pfam" id="PF02254">
    <property type="entry name" value="TrkA_N"/>
    <property type="match status" value="1"/>
</dbReference>
<dbReference type="PANTHER" id="PTHR43833">
    <property type="entry name" value="POTASSIUM CHANNEL PROTEIN 2-RELATED-RELATED"/>
    <property type="match status" value="1"/>
</dbReference>
<dbReference type="Pfam" id="PF02080">
    <property type="entry name" value="TrkA_C"/>
    <property type="match status" value="1"/>
</dbReference>
<dbReference type="SUPFAM" id="SSF116726">
    <property type="entry name" value="TrkA C-terminal domain-like"/>
    <property type="match status" value="1"/>
</dbReference>
<dbReference type="AlphaFoldDB" id="A0A090KUT0"/>
<dbReference type="RefSeq" id="WP_034771973.1">
    <property type="nucleotide sequence ID" value="NZ_CCRF01000073.1"/>
</dbReference>
<keyword evidence="2" id="KW-0813">Transport</keyword>
<evidence type="ECO:0000256" key="5">
    <source>
        <dbReference type="ARBA" id="ARBA00023027"/>
    </source>
</evidence>
<evidence type="ECO:0000256" key="4">
    <source>
        <dbReference type="ARBA" id="ARBA00022958"/>
    </source>
</evidence>
<dbReference type="InterPro" id="IPR006036">
    <property type="entry name" value="K_uptake_TrkA"/>
</dbReference>
<evidence type="ECO:0000256" key="2">
    <source>
        <dbReference type="ARBA" id="ARBA00022448"/>
    </source>
</evidence>
<dbReference type="InterPro" id="IPR050721">
    <property type="entry name" value="Trk_Ktr_HKT_K-transport"/>
</dbReference>
<dbReference type="Gene3D" id="3.40.50.720">
    <property type="entry name" value="NAD(P)-binding Rossmann-like Domain"/>
    <property type="match status" value="1"/>
</dbReference>
<accession>A0A090KUT0</accession>
<evidence type="ECO:0000259" key="7">
    <source>
        <dbReference type="PROSITE" id="PS51201"/>
    </source>
</evidence>
<evidence type="ECO:0000313" key="10">
    <source>
        <dbReference type="Proteomes" id="UP000040576"/>
    </source>
</evidence>
<keyword evidence="5" id="KW-0520">NAD</keyword>
<keyword evidence="3" id="KW-0633">Potassium transport</keyword>
<dbReference type="PANTHER" id="PTHR43833:SF5">
    <property type="entry name" value="TRK SYSTEM POTASSIUM UPTAKE PROTEIN TRKA"/>
    <property type="match status" value="1"/>
</dbReference>
<dbReference type="SUPFAM" id="SSF51735">
    <property type="entry name" value="NAD(P)-binding Rossmann-fold domains"/>
    <property type="match status" value="1"/>
</dbReference>
<dbReference type="InterPro" id="IPR003148">
    <property type="entry name" value="RCK_N"/>
</dbReference>
<dbReference type="InterPro" id="IPR006037">
    <property type="entry name" value="RCK_C"/>
</dbReference>
<dbReference type="GO" id="GO:0005886">
    <property type="term" value="C:plasma membrane"/>
    <property type="evidence" value="ECO:0007669"/>
    <property type="project" value="InterPro"/>
</dbReference>
<dbReference type="Proteomes" id="UP000040576">
    <property type="component" value="Unassembled WGS sequence"/>
</dbReference>
<dbReference type="Gene3D" id="3.30.70.1450">
    <property type="entry name" value="Regulator of K+ conductance, C-terminal domain"/>
    <property type="match status" value="1"/>
</dbReference>
<dbReference type="InterPro" id="IPR036291">
    <property type="entry name" value="NAD(P)-bd_dom_sf"/>
</dbReference>
<evidence type="ECO:0000256" key="3">
    <source>
        <dbReference type="ARBA" id="ARBA00022538"/>
    </source>
</evidence>
<organism evidence="9 10">
    <name type="scientific">Caldibacillus thermoamylovorans</name>
    <dbReference type="NCBI Taxonomy" id="35841"/>
    <lineage>
        <taxon>Bacteria</taxon>
        <taxon>Bacillati</taxon>
        <taxon>Bacillota</taxon>
        <taxon>Bacilli</taxon>
        <taxon>Bacillales</taxon>
        <taxon>Bacillaceae</taxon>
        <taxon>Caldibacillus</taxon>
    </lineage>
</organism>